<dbReference type="GO" id="GO:0008237">
    <property type="term" value="F:metallopeptidase activity"/>
    <property type="evidence" value="ECO:0007669"/>
    <property type="project" value="InterPro"/>
</dbReference>
<dbReference type="PANTHER" id="PTHR30164">
    <property type="entry name" value="MTFA PEPTIDASE"/>
    <property type="match status" value="1"/>
</dbReference>
<reference evidence="3" key="1">
    <citation type="submission" date="2017-09" db="EMBL/GenBank/DDBJ databases">
        <title>Luteimonas liuhanmingii sp.nov., isolated from the intestinal contents of Tibetan Plateau Pika in Yushu, Qinghai Province, China.</title>
        <authorList>
            <person name="Gui Z."/>
        </authorList>
    </citation>
    <scope>NUCLEOTIDE SEQUENCE [LARGE SCALE GENOMIC DNA]</scope>
    <source>
        <strain evidence="3">100111</strain>
    </source>
</reference>
<gene>
    <name evidence="2" type="ORF">CNR27_00100</name>
</gene>
<dbReference type="Gene3D" id="1.10.472.150">
    <property type="entry name" value="Glucose-regulated metallo-peptidase M90, N-terminal domain"/>
    <property type="match status" value="1"/>
</dbReference>
<dbReference type="Pfam" id="PF06167">
    <property type="entry name" value="Peptidase_M90"/>
    <property type="match status" value="1"/>
</dbReference>
<sequence>MRAPRRAPRRCVLPPPARQKRCSTPEACAVRPPPARRNHGPRPTAAAKSSTPSAARAGTASCRACSAEAPCRHVRSLIRRLFPGAPPTIPDTPWAAACERLPWVAALDDARRQRLRTLSGAFLHDKTITPVAGLELDSEARVALAALCCLPLLEFGAQGLHGWSQLIVYPEAFRVNRSHLDAAGVMHEWEDELIGESWDSGPLVLSWADVQADIAEPDAGFCVAVHEMAHKIDVLDGLLDGTPPLPREWQRAWARDFQRSFDAFVERVDAGEEMPIDPYAAEAPEEFFAVCSEYHFSAPALLAEVLPDVAAHLVRFYGASPFATRDQKPGGNRTEKQAPPSSSDRPTLSSPR</sequence>
<dbReference type="EMBL" id="CP023406">
    <property type="protein sequence ID" value="ATD66055.1"/>
    <property type="molecule type" value="Genomic_DNA"/>
</dbReference>
<dbReference type="GO" id="GO:0005829">
    <property type="term" value="C:cytosol"/>
    <property type="evidence" value="ECO:0007669"/>
    <property type="project" value="TreeGrafter"/>
</dbReference>
<dbReference type="InterPro" id="IPR042252">
    <property type="entry name" value="MtfA_N"/>
</dbReference>
<evidence type="ECO:0000313" key="2">
    <source>
        <dbReference type="EMBL" id="ATD66055.1"/>
    </source>
</evidence>
<dbReference type="CDD" id="cd20169">
    <property type="entry name" value="Peptidase_M90_mtfA"/>
    <property type="match status" value="1"/>
</dbReference>
<feature type="compositionally biased region" description="Basic and acidic residues" evidence="1">
    <location>
        <begin position="325"/>
        <end position="336"/>
    </location>
</feature>
<dbReference type="Gene3D" id="3.40.390.10">
    <property type="entry name" value="Collagenase (Catalytic Domain)"/>
    <property type="match status" value="1"/>
</dbReference>
<accession>A0A290XA79</accession>
<dbReference type="PANTHER" id="PTHR30164:SF2">
    <property type="entry name" value="PROTEIN MTFA"/>
    <property type="match status" value="1"/>
</dbReference>
<organism evidence="2 3">
    <name type="scientific">Luteimonas chenhongjianii</name>
    <dbReference type="NCBI Taxonomy" id="2006110"/>
    <lineage>
        <taxon>Bacteria</taxon>
        <taxon>Pseudomonadati</taxon>
        <taxon>Pseudomonadota</taxon>
        <taxon>Gammaproteobacteria</taxon>
        <taxon>Lysobacterales</taxon>
        <taxon>Lysobacteraceae</taxon>
        <taxon>Luteimonas</taxon>
    </lineage>
</organism>
<dbReference type="KEGG" id="lum:CNR27_00100"/>
<feature type="region of interest" description="Disordered" evidence="1">
    <location>
        <begin position="323"/>
        <end position="352"/>
    </location>
</feature>
<feature type="compositionally biased region" description="Low complexity" evidence="1">
    <location>
        <begin position="41"/>
        <end position="54"/>
    </location>
</feature>
<dbReference type="SUPFAM" id="SSF55486">
    <property type="entry name" value="Metalloproteases ('zincins'), catalytic domain"/>
    <property type="match status" value="1"/>
</dbReference>
<dbReference type="InterPro" id="IPR024079">
    <property type="entry name" value="MetalloPept_cat_dom_sf"/>
</dbReference>
<dbReference type="OrthoDB" id="9786424at2"/>
<protein>
    <recommendedName>
        <fullName evidence="4">Zinc-dependent peptidase</fullName>
    </recommendedName>
</protein>
<evidence type="ECO:0000256" key="1">
    <source>
        <dbReference type="SAM" id="MobiDB-lite"/>
    </source>
</evidence>
<evidence type="ECO:0000313" key="3">
    <source>
        <dbReference type="Proteomes" id="UP000218968"/>
    </source>
</evidence>
<dbReference type="InterPro" id="IPR010384">
    <property type="entry name" value="MtfA_fam"/>
</dbReference>
<dbReference type="GO" id="GO:0004177">
    <property type="term" value="F:aminopeptidase activity"/>
    <property type="evidence" value="ECO:0007669"/>
    <property type="project" value="TreeGrafter"/>
</dbReference>
<name>A0A290XA79_9GAMM</name>
<proteinExistence type="predicted"/>
<evidence type="ECO:0008006" key="4">
    <source>
        <dbReference type="Google" id="ProtNLM"/>
    </source>
</evidence>
<keyword evidence="3" id="KW-1185">Reference proteome</keyword>
<feature type="region of interest" description="Disordered" evidence="1">
    <location>
        <begin position="1"/>
        <end position="54"/>
    </location>
</feature>
<dbReference type="AlphaFoldDB" id="A0A290XA79"/>
<feature type="compositionally biased region" description="Polar residues" evidence="1">
    <location>
        <begin position="339"/>
        <end position="352"/>
    </location>
</feature>
<dbReference type="Proteomes" id="UP000218968">
    <property type="component" value="Chromosome"/>
</dbReference>